<dbReference type="PANTHER" id="PTHR47272">
    <property type="entry name" value="DDE_TNP_1_7 DOMAIN-CONTAINING PROTEIN"/>
    <property type="match status" value="1"/>
</dbReference>
<protein>
    <submittedName>
        <fullName evidence="3">PiggyBac transposable element-derived protein 2</fullName>
    </submittedName>
</protein>
<comment type="caution">
    <text evidence="3">The sequence shown here is derived from an EMBL/GenBank/DDBJ whole genome shotgun (WGS) entry which is preliminary data.</text>
</comment>
<dbReference type="PANTHER" id="PTHR47272:SF1">
    <property type="entry name" value="PIGGYBAC TRANSPOSABLE ELEMENT-DERIVED PROTEIN 3-LIKE"/>
    <property type="match status" value="1"/>
</dbReference>
<organism evidence="3 4">
    <name type="scientific">Dissostichus eleginoides</name>
    <name type="common">Patagonian toothfish</name>
    <name type="synonym">Dissostichus amissus</name>
    <dbReference type="NCBI Taxonomy" id="100907"/>
    <lineage>
        <taxon>Eukaryota</taxon>
        <taxon>Metazoa</taxon>
        <taxon>Chordata</taxon>
        <taxon>Craniata</taxon>
        <taxon>Vertebrata</taxon>
        <taxon>Euteleostomi</taxon>
        <taxon>Actinopterygii</taxon>
        <taxon>Neopterygii</taxon>
        <taxon>Teleostei</taxon>
        <taxon>Neoteleostei</taxon>
        <taxon>Acanthomorphata</taxon>
        <taxon>Eupercaria</taxon>
        <taxon>Perciformes</taxon>
        <taxon>Notothenioidei</taxon>
        <taxon>Nototheniidae</taxon>
        <taxon>Dissostichus</taxon>
    </lineage>
</organism>
<dbReference type="Pfam" id="PF13843">
    <property type="entry name" value="DDE_Tnp_1_7"/>
    <property type="match status" value="1"/>
</dbReference>
<gene>
    <name evidence="3" type="ORF">KUDE01_012096</name>
</gene>
<dbReference type="EMBL" id="JASDAP010000004">
    <property type="protein sequence ID" value="KAK1904915.1"/>
    <property type="molecule type" value="Genomic_DNA"/>
</dbReference>
<reference evidence="3" key="1">
    <citation type="submission" date="2023-04" db="EMBL/GenBank/DDBJ databases">
        <title>Chromosome-level genome of Chaenocephalus aceratus.</title>
        <authorList>
            <person name="Park H."/>
        </authorList>
    </citation>
    <scope>NUCLEOTIDE SEQUENCE</scope>
    <source>
        <strain evidence="3">DE</strain>
        <tissue evidence="3">Muscle</tissue>
    </source>
</reference>
<sequence>MAGVQLRAVKWHDNRAVHLLSTFASANPTISVQRWDKKKKKQCRLPAQVSCMHTIRVGGVDLLDSLIALYATKIRSRKWYYKIVFHMMDFTLVNAWLLYRRDCKDCGITKKEVYSLLKFKAEVASCLCNERKVLKKRGRPSHNVDRDLAEKKRRGSASSVPSTPVRQDHTDQWPVWVEKKGRCKYPGCKGIVKVQCSKCVTYLCFTADKNCFMNFHKQ</sequence>
<keyword evidence="4" id="KW-1185">Reference proteome</keyword>
<dbReference type="AlphaFoldDB" id="A0AAD9CLX0"/>
<evidence type="ECO:0000313" key="3">
    <source>
        <dbReference type="EMBL" id="KAK1904915.1"/>
    </source>
</evidence>
<evidence type="ECO:0000313" key="4">
    <source>
        <dbReference type="Proteomes" id="UP001228049"/>
    </source>
</evidence>
<feature type="region of interest" description="Disordered" evidence="1">
    <location>
        <begin position="138"/>
        <end position="169"/>
    </location>
</feature>
<evidence type="ECO:0000256" key="1">
    <source>
        <dbReference type="SAM" id="MobiDB-lite"/>
    </source>
</evidence>
<accession>A0AAD9CLX0</accession>
<dbReference type="InterPro" id="IPR029526">
    <property type="entry name" value="PGBD"/>
</dbReference>
<dbReference type="Proteomes" id="UP001228049">
    <property type="component" value="Unassembled WGS sequence"/>
</dbReference>
<evidence type="ECO:0000259" key="2">
    <source>
        <dbReference type="Pfam" id="PF13843"/>
    </source>
</evidence>
<proteinExistence type="predicted"/>
<feature type="compositionally biased region" description="Polar residues" evidence="1">
    <location>
        <begin position="156"/>
        <end position="165"/>
    </location>
</feature>
<name>A0AAD9CLX0_DISEL</name>
<feature type="domain" description="PiggyBac transposable element-derived protein" evidence="2">
    <location>
        <begin position="7"/>
        <end position="96"/>
    </location>
</feature>